<keyword evidence="11" id="KW-0137">Centromere</keyword>
<dbReference type="OrthoDB" id="74210at2759"/>
<dbReference type="Proteomes" id="UP000515135">
    <property type="component" value="Unplaced"/>
</dbReference>
<comment type="function">
    <text evidence="1">Required for recruitment of CENPA to centromeres and normal chromosome segregation during mitosis.</text>
</comment>
<dbReference type="GO" id="GO:0000775">
    <property type="term" value="C:chromosome, centromeric region"/>
    <property type="evidence" value="ECO:0007669"/>
    <property type="project" value="UniProtKB-SubCell"/>
</dbReference>
<protein>
    <submittedName>
        <fullName evidence="15">Protein Mis18-alpha-like</fullName>
    </submittedName>
</protein>
<dbReference type="InterPro" id="IPR034752">
    <property type="entry name" value="Mis18"/>
</dbReference>
<dbReference type="GO" id="GO:0005634">
    <property type="term" value="C:nucleus"/>
    <property type="evidence" value="ECO:0007669"/>
    <property type="project" value="UniProtKB-SubCell"/>
</dbReference>
<reference evidence="15" key="1">
    <citation type="submission" date="2025-08" db="UniProtKB">
        <authorList>
            <consortium name="RefSeq"/>
        </authorList>
    </citation>
    <scope>IDENTIFICATION</scope>
    <source>
        <tissue evidence="15">Gonad</tissue>
    </source>
</reference>
<gene>
    <name evidence="15" type="primary">LOC109488069</name>
</gene>
<dbReference type="PANTHER" id="PTHR16431">
    <property type="entry name" value="NEUROGENIC PROTEIN MASTERMIND"/>
    <property type="match status" value="1"/>
</dbReference>
<evidence type="ECO:0000313" key="14">
    <source>
        <dbReference type="Proteomes" id="UP000515135"/>
    </source>
</evidence>
<feature type="region of interest" description="Disordered" evidence="12">
    <location>
        <begin position="174"/>
        <end position="278"/>
    </location>
</feature>
<evidence type="ECO:0000256" key="4">
    <source>
        <dbReference type="ARBA" id="ARBA00022454"/>
    </source>
</evidence>
<keyword evidence="14" id="KW-1185">Reference proteome</keyword>
<dbReference type="RefSeq" id="XP_019647780.1">
    <property type="nucleotide sequence ID" value="XM_019792221.1"/>
</dbReference>
<dbReference type="GO" id="GO:0034080">
    <property type="term" value="P:CENP-A containing chromatin assembly"/>
    <property type="evidence" value="ECO:0007669"/>
    <property type="project" value="TreeGrafter"/>
</dbReference>
<evidence type="ECO:0000256" key="2">
    <source>
        <dbReference type="ARBA" id="ARBA00004123"/>
    </source>
</evidence>
<dbReference type="GO" id="GO:0046872">
    <property type="term" value="F:metal ion binding"/>
    <property type="evidence" value="ECO:0007669"/>
    <property type="project" value="UniProtKB-KW"/>
</dbReference>
<dbReference type="InterPro" id="IPR004910">
    <property type="entry name" value="Yippee/Mis18/Cereblon"/>
</dbReference>
<evidence type="ECO:0000259" key="13">
    <source>
        <dbReference type="PROSITE" id="PS51793"/>
    </source>
</evidence>
<sequence>MAENGNCSVEGGAGEESIEYRPQVFQCQGCREILADSLALNDPLTGPRACWEMSCLSFTAVSESVTVGEDLTTTNNKADKDYGCFYLVLSCTRCESEIGKMYKATLPEFDALRNLFVISMDKVTNYDLGAGVSAPQCDLEAIVSAHVKMEKQMAKLRHVVLQLSERLTIFEQAVKEEDEEPDSKENILPADRKSVSRANTNTPVVKQERSSSGTPSSRGRSHRTSQDRRHPSQNGYRSSSSSQDHRHPSQNGYRSPSSSRLHRRKKARIASISDSESD</sequence>
<comment type="subcellular location">
    <subcellularLocation>
        <location evidence="3">Chromosome</location>
        <location evidence="3">Centromere</location>
    </subcellularLocation>
    <subcellularLocation>
        <location evidence="2">Nucleus</location>
    </subcellularLocation>
</comment>
<keyword evidence="7" id="KW-0498">Mitosis</keyword>
<keyword evidence="8" id="KW-0862">Zinc</keyword>
<dbReference type="AlphaFoldDB" id="A0A6P5A3F1"/>
<proteinExistence type="predicted"/>
<dbReference type="Pfam" id="PF03226">
    <property type="entry name" value="Yippee-Mis18"/>
    <property type="match status" value="1"/>
</dbReference>
<keyword evidence="6" id="KW-0479">Metal-binding</keyword>
<evidence type="ECO:0000256" key="6">
    <source>
        <dbReference type="ARBA" id="ARBA00022723"/>
    </source>
</evidence>
<evidence type="ECO:0000256" key="7">
    <source>
        <dbReference type="ARBA" id="ARBA00022776"/>
    </source>
</evidence>
<evidence type="ECO:0000256" key="11">
    <source>
        <dbReference type="ARBA" id="ARBA00023328"/>
    </source>
</evidence>
<keyword evidence="10" id="KW-0131">Cell cycle</keyword>
<evidence type="ECO:0000256" key="10">
    <source>
        <dbReference type="ARBA" id="ARBA00023306"/>
    </source>
</evidence>
<dbReference type="GO" id="GO:0000785">
    <property type="term" value="C:chromatin"/>
    <property type="evidence" value="ECO:0007669"/>
    <property type="project" value="TreeGrafter"/>
</dbReference>
<evidence type="ECO:0000256" key="3">
    <source>
        <dbReference type="ARBA" id="ARBA00004584"/>
    </source>
</evidence>
<feature type="domain" description="Mis18" evidence="13">
    <location>
        <begin position="22"/>
        <end position="128"/>
    </location>
</feature>
<organism evidence="14 15">
    <name type="scientific">Branchiostoma belcheri</name>
    <name type="common">Amphioxus</name>
    <dbReference type="NCBI Taxonomy" id="7741"/>
    <lineage>
        <taxon>Eukaryota</taxon>
        <taxon>Metazoa</taxon>
        <taxon>Chordata</taxon>
        <taxon>Cephalochordata</taxon>
        <taxon>Leptocardii</taxon>
        <taxon>Amphioxiformes</taxon>
        <taxon>Branchiostomatidae</taxon>
        <taxon>Branchiostoma</taxon>
    </lineage>
</organism>
<evidence type="ECO:0000256" key="5">
    <source>
        <dbReference type="ARBA" id="ARBA00022618"/>
    </source>
</evidence>
<evidence type="ECO:0000256" key="9">
    <source>
        <dbReference type="ARBA" id="ARBA00023242"/>
    </source>
</evidence>
<feature type="compositionally biased region" description="Polar residues" evidence="12">
    <location>
        <begin position="249"/>
        <end position="259"/>
    </location>
</feature>
<keyword evidence="9" id="KW-0539">Nucleus</keyword>
<accession>A0A6P5A3F1</accession>
<dbReference type="GeneID" id="109488069"/>
<evidence type="ECO:0000256" key="1">
    <source>
        <dbReference type="ARBA" id="ARBA00003694"/>
    </source>
</evidence>
<keyword evidence="4" id="KW-0158">Chromosome</keyword>
<dbReference type="KEGG" id="bbel:109488069"/>
<dbReference type="GO" id="GO:0007059">
    <property type="term" value="P:chromosome segregation"/>
    <property type="evidence" value="ECO:0007669"/>
    <property type="project" value="TreeGrafter"/>
</dbReference>
<name>A0A6P5A3F1_BRABE</name>
<dbReference type="PANTHER" id="PTHR16431:SF1">
    <property type="entry name" value="NEUROGENIC PROTEIN MASTERMIND"/>
    <property type="match status" value="1"/>
</dbReference>
<dbReference type="PROSITE" id="PS51793">
    <property type="entry name" value="MIS18"/>
    <property type="match status" value="1"/>
</dbReference>
<dbReference type="GO" id="GO:0051301">
    <property type="term" value="P:cell division"/>
    <property type="evidence" value="ECO:0007669"/>
    <property type="project" value="UniProtKB-KW"/>
</dbReference>
<evidence type="ECO:0000313" key="15">
    <source>
        <dbReference type="RefSeq" id="XP_019647780.1"/>
    </source>
</evidence>
<evidence type="ECO:0000256" key="8">
    <source>
        <dbReference type="ARBA" id="ARBA00022833"/>
    </source>
</evidence>
<keyword evidence="5" id="KW-0132">Cell division</keyword>
<evidence type="ECO:0000256" key="12">
    <source>
        <dbReference type="SAM" id="MobiDB-lite"/>
    </source>
</evidence>